<accession>A0A9Q3HTH3</accession>
<proteinExistence type="predicted"/>
<reference evidence="1" key="1">
    <citation type="submission" date="2021-03" db="EMBL/GenBank/DDBJ databases">
        <title>Draft genome sequence of rust myrtle Austropuccinia psidii MF-1, a brazilian biotype.</title>
        <authorList>
            <person name="Quecine M.C."/>
            <person name="Pachon D.M.R."/>
            <person name="Bonatelli M.L."/>
            <person name="Correr F.H."/>
            <person name="Franceschini L.M."/>
            <person name="Leite T.F."/>
            <person name="Margarido G.R.A."/>
            <person name="Almeida C.A."/>
            <person name="Ferrarezi J.A."/>
            <person name="Labate C.A."/>
        </authorList>
    </citation>
    <scope>NUCLEOTIDE SEQUENCE</scope>
    <source>
        <strain evidence="1">MF-1</strain>
    </source>
</reference>
<protein>
    <submittedName>
        <fullName evidence="1">Uncharacterized protein</fullName>
    </submittedName>
</protein>
<dbReference type="OrthoDB" id="2505547at2759"/>
<sequence>MQEPYRAPNPFAPLKSKGSNFAEWLTCLNRVLCVALNTEMLMDDSPASINNQLPEENRAICHFINASIPHEFALCIVVTPLQLTANDFFDTIKARCCPGNCFEKLRIIHEMLSMLVKNGSGPP</sequence>
<comment type="caution">
    <text evidence="1">The sequence shown here is derived from an EMBL/GenBank/DDBJ whole genome shotgun (WGS) entry which is preliminary data.</text>
</comment>
<organism evidence="1 2">
    <name type="scientific">Austropuccinia psidii MF-1</name>
    <dbReference type="NCBI Taxonomy" id="1389203"/>
    <lineage>
        <taxon>Eukaryota</taxon>
        <taxon>Fungi</taxon>
        <taxon>Dikarya</taxon>
        <taxon>Basidiomycota</taxon>
        <taxon>Pucciniomycotina</taxon>
        <taxon>Pucciniomycetes</taxon>
        <taxon>Pucciniales</taxon>
        <taxon>Sphaerophragmiaceae</taxon>
        <taxon>Austropuccinia</taxon>
    </lineage>
</organism>
<keyword evidence="2" id="KW-1185">Reference proteome</keyword>
<dbReference type="AlphaFoldDB" id="A0A9Q3HTH3"/>
<dbReference type="EMBL" id="AVOT02025802">
    <property type="protein sequence ID" value="MBW0517256.1"/>
    <property type="molecule type" value="Genomic_DNA"/>
</dbReference>
<evidence type="ECO:0000313" key="2">
    <source>
        <dbReference type="Proteomes" id="UP000765509"/>
    </source>
</evidence>
<dbReference type="Proteomes" id="UP000765509">
    <property type="component" value="Unassembled WGS sequence"/>
</dbReference>
<evidence type="ECO:0000313" key="1">
    <source>
        <dbReference type="EMBL" id="MBW0517256.1"/>
    </source>
</evidence>
<gene>
    <name evidence="1" type="ORF">O181_056971</name>
</gene>
<name>A0A9Q3HTH3_9BASI</name>